<proteinExistence type="predicted"/>
<organism evidence="2">
    <name type="scientific">uncultured Acetobacteraceae bacterium</name>
    <dbReference type="NCBI Taxonomy" id="169975"/>
    <lineage>
        <taxon>Bacteria</taxon>
        <taxon>Pseudomonadati</taxon>
        <taxon>Pseudomonadota</taxon>
        <taxon>Alphaproteobacteria</taxon>
        <taxon>Acetobacterales</taxon>
        <taxon>Acetobacteraceae</taxon>
        <taxon>environmental samples</taxon>
    </lineage>
</organism>
<name>A0A6J4J8W8_9PROT</name>
<dbReference type="InterPro" id="IPR031914">
    <property type="entry name" value="XACb0070_RHH_dom"/>
</dbReference>
<sequence length="66" mass="7167">MSTARWNLVVSQETDDALRQVLAAEGRARKGGLSRFVEDAVRARILQVEAEAAKQANVGRTEAEVA</sequence>
<gene>
    <name evidence="2" type="ORF">AVDCRST_MAG04-3151</name>
</gene>
<dbReference type="GO" id="GO:0006355">
    <property type="term" value="P:regulation of DNA-templated transcription"/>
    <property type="evidence" value="ECO:0007669"/>
    <property type="project" value="InterPro"/>
</dbReference>
<protein>
    <recommendedName>
        <fullName evidence="1">XACb0070 ribbon-helix-helix domain-containing protein</fullName>
    </recommendedName>
</protein>
<accession>A0A6J4J8W8</accession>
<dbReference type="InterPro" id="IPR013321">
    <property type="entry name" value="Arc_rbn_hlx_hlx"/>
</dbReference>
<reference evidence="2" key="1">
    <citation type="submission" date="2020-02" db="EMBL/GenBank/DDBJ databases">
        <authorList>
            <person name="Meier V. D."/>
        </authorList>
    </citation>
    <scope>NUCLEOTIDE SEQUENCE</scope>
    <source>
        <strain evidence="2">AVDCRST_MAG04</strain>
    </source>
</reference>
<feature type="domain" description="XACb0070 ribbon-helix-helix" evidence="1">
    <location>
        <begin position="3"/>
        <end position="65"/>
    </location>
</feature>
<evidence type="ECO:0000313" key="2">
    <source>
        <dbReference type="EMBL" id="CAA9272189.1"/>
    </source>
</evidence>
<dbReference type="AlphaFoldDB" id="A0A6J4J8W8"/>
<feature type="non-terminal residue" evidence="2">
    <location>
        <position position="66"/>
    </location>
</feature>
<dbReference type="EMBL" id="CADCTL010000227">
    <property type="protein sequence ID" value="CAA9272189.1"/>
    <property type="molecule type" value="Genomic_DNA"/>
</dbReference>
<dbReference type="Pfam" id="PF16762">
    <property type="entry name" value="RHH_6"/>
    <property type="match status" value="1"/>
</dbReference>
<evidence type="ECO:0000259" key="1">
    <source>
        <dbReference type="Pfam" id="PF16762"/>
    </source>
</evidence>
<dbReference type="Gene3D" id="1.10.1220.10">
    <property type="entry name" value="Met repressor-like"/>
    <property type="match status" value="1"/>
</dbReference>